<dbReference type="GO" id="GO:0012505">
    <property type="term" value="C:endomembrane system"/>
    <property type="evidence" value="ECO:0007669"/>
    <property type="project" value="UniProtKB-SubCell"/>
</dbReference>
<dbReference type="InterPro" id="IPR021319">
    <property type="entry name" value="DUF2921"/>
</dbReference>
<evidence type="ECO:0000256" key="3">
    <source>
        <dbReference type="ARBA" id="ARBA00004906"/>
    </source>
</evidence>
<evidence type="ECO:0000259" key="10">
    <source>
        <dbReference type="PROSITE" id="PS50127"/>
    </source>
</evidence>
<evidence type="ECO:0000256" key="1">
    <source>
        <dbReference type="ARBA" id="ARBA00000900"/>
    </source>
</evidence>
<evidence type="ECO:0000256" key="7">
    <source>
        <dbReference type="ARBA" id="ARBA00022786"/>
    </source>
</evidence>
<evidence type="ECO:0000256" key="2">
    <source>
        <dbReference type="ARBA" id="ARBA00004127"/>
    </source>
</evidence>
<dbReference type="PANTHER" id="PTHR33389:SF18">
    <property type="entry name" value="OS01G0677900 PROTEIN"/>
    <property type="match status" value="1"/>
</dbReference>
<comment type="catalytic activity">
    <reaction evidence="1">
        <text>S-ubiquitinyl-[E2 ubiquitin-conjugating enzyme]-L-cysteine + [acceptor protein]-L-lysine = [E2 ubiquitin-conjugating enzyme]-L-cysteine + N(6)-ubiquitinyl-[acceptor protein]-L-lysine.</text>
        <dbReference type="EC" id="2.3.2.27"/>
    </reaction>
</comment>
<evidence type="ECO:0000256" key="9">
    <source>
        <dbReference type="ARBA" id="ARBA00023136"/>
    </source>
</evidence>
<keyword evidence="8" id="KW-1133">Transmembrane helix</keyword>
<dbReference type="PROSITE" id="PS50127">
    <property type="entry name" value="UBC_2"/>
    <property type="match status" value="1"/>
</dbReference>
<dbReference type="InterPro" id="IPR000608">
    <property type="entry name" value="UBC"/>
</dbReference>
<dbReference type="InterPro" id="IPR016135">
    <property type="entry name" value="UBQ-conjugating_enzyme/RWD"/>
</dbReference>
<accession>M8BFF3</accession>
<evidence type="ECO:0000256" key="5">
    <source>
        <dbReference type="ARBA" id="ARBA00022679"/>
    </source>
</evidence>
<dbReference type="InterPro" id="IPR057425">
    <property type="entry name" value="DUF2921_N"/>
</dbReference>
<keyword evidence="7" id="KW-0833">Ubl conjugation pathway</keyword>
<evidence type="ECO:0000313" key="11">
    <source>
        <dbReference type="EnsemblPlants" id="EMT05463"/>
    </source>
</evidence>
<dbReference type="GO" id="GO:0061630">
    <property type="term" value="F:ubiquitin protein ligase activity"/>
    <property type="evidence" value="ECO:0007669"/>
    <property type="project" value="UniProtKB-EC"/>
</dbReference>
<comment type="pathway">
    <text evidence="3">Protein modification; protein ubiquitination.</text>
</comment>
<dbReference type="Gene3D" id="3.10.110.10">
    <property type="entry name" value="Ubiquitin Conjugating Enzyme"/>
    <property type="match status" value="2"/>
</dbReference>
<dbReference type="AlphaFoldDB" id="M8BFF3"/>
<evidence type="ECO:0000256" key="4">
    <source>
        <dbReference type="ARBA" id="ARBA00012483"/>
    </source>
</evidence>
<keyword evidence="9" id="KW-0472">Membrane</keyword>
<name>M8BFF3_AEGTA</name>
<dbReference type="Pfam" id="PF25333">
    <property type="entry name" value="DUF2921_N"/>
    <property type="match status" value="2"/>
</dbReference>
<keyword evidence="5" id="KW-0808">Transferase</keyword>
<dbReference type="Pfam" id="PF11145">
    <property type="entry name" value="DUF2921"/>
    <property type="match status" value="1"/>
</dbReference>
<feature type="domain" description="UBC core" evidence="10">
    <location>
        <begin position="250"/>
        <end position="422"/>
    </location>
</feature>
<organism evidence="11">
    <name type="scientific">Aegilops tauschii</name>
    <name type="common">Tausch's goatgrass</name>
    <name type="synonym">Aegilops squarrosa</name>
    <dbReference type="NCBI Taxonomy" id="37682"/>
    <lineage>
        <taxon>Eukaryota</taxon>
        <taxon>Viridiplantae</taxon>
        <taxon>Streptophyta</taxon>
        <taxon>Embryophyta</taxon>
        <taxon>Tracheophyta</taxon>
        <taxon>Spermatophyta</taxon>
        <taxon>Magnoliopsida</taxon>
        <taxon>Liliopsida</taxon>
        <taxon>Poales</taxon>
        <taxon>Poaceae</taxon>
        <taxon>BOP clade</taxon>
        <taxon>Pooideae</taxon>
        <taxon>Triticodae</taxon>
        <taxon>Triticeae</taxon>
        <taxon>Triticinae</taxon>
        <taxon>Aegilops</taxon>
    </lineage>
</organism>
<dbReference type="Pfam" id="PF00179">
    <property type="entry name" value="UQ_con"/>
    <property type="match status" value="1"/>
</dbReference>
<dbReference type="EnsemblPlants" id="EMT05463">
    <property type="protein sequence ID" value="EMT05463"/>
    <property type="gene ID" value="F775_31717"/>
</dbReference>
<sequence>MGPYAIFKWRVVPREIIEIDDDPDGVVIIGEKAPVEKNKHSVGCPLVWPKHVKTSVAGDTAGPSTYASNSTAIMGGFKKVSAGPSTYASNSTTIMGDFKKVTSGPNTYFSSSTAVKDAFAKKYMETAVYHDYDDYPFDAFEEDEDFAYEEDDYENYEFDDTLYENEYNYNLSAQFDGLDIPPGMEAPLPWLQKTAAEMSSNSKPIPILDEKVDERYSTFKQFDTVDGHSDHYYVKPELRKALVVKKPSKDWAKRIQHEWKVLEKDLPDTIFVRAYEDRMDLLRVVIMGPAGTPYHDGLFFFDIYFPPQYPNIPPLVNYRSGGLRLNPNLYACGKVLVSIQALVLNAKPYFNEPGYANSANTPGGEKRSLTYNEDTFLLSCRTMLYSLRNPPKHFEDFVAGHFRKHGRNVLVACKAYLDGAQVGCLAGNGVQDVDEGDKSCSLKFKTSLKRLFEELLMEFTDRSLGIIDGPKSLDHFSLTTKEEGRPLDGFAGCATKVHCAADGAVRVYVAFSNMSDYSRYYFMVTEKAIVAEGFWDHNSNRLCLKGCHVVNSGSSRAELAVGECGIGMTFWFPGVWSIQERSFSAGLVWNTSLKGDQGIAGYSTAVRGNFGGLKYNYTKVEEATKYYKQYGLNKKRKGKFPDRNSYLDLAFRFNLQKWGGSGYASPITIGSMLSDGSSFVLTDLSTRPAVLETKQRLLNVSYNIRYVGRWSLATFQRQQISAEGVYDTETGSLCLIACRRVNVSSSDCKILITAHFASLDAKAAKHVQGKIISLRGKTDPLFFETLGIDSYGMYIGQVEESIWRMDLESTMALISMTLSCAFIAVQLFHVKKVPEALPAMSITMLVVLVLGYMTPLVLNFEALFKHSNKQTVPFSGGGWLEVNEVMVRIITMATFLLQLRLLQLAWSARSSVDGSKHEAWAAERKVLWVCLPLYIIGGVVTAVVHMRTNHSRRMLRQIARLMPSRHTFWEDIVPYGGLLLDGFLLPQVILNVFSASKVRALSPVFYIGGTMLRALPHAYDAYRTHHFVRSMRPSYIYASSRDDLFSLAWDIVIPCGVVLLATLLFFQQWLGGAFFLCSKRRKPSSEYEMVSTVSS</sequence>
<evidence type="ECO:0000256" key="8">
    <source>
        <dbReference type="ARBA" id="ARBA00022989"/>
    </source>
</evidence>
<keyword evidence="6" id="KW-0812">Transmembrane</keyword>
<dbReference type="SMART" id="SM00212">
    <property type="entry name" value="UBCc"/>
    <property type="match status" value="1"/>
</dbReference>
<evidence type="ECO:0000256" key="6">
    <source>
        <dbReference type="ARBA" id="ARBA00022692"/>
    </source>
</evidence>
<dbReference type="EC" id="2.3.2.27" evidence="4"/>
<dbReference type="PANTHER" id="PTHR33389">
    <property type="entry name" value="FAMILY PROTEIN, PUTATIVE (DUF2921)-RELATED"/>
    <property type="match status" value="1"/>
</dbReference>
<dbReference type="CDD" id="cd23837">
    <property type="entry name" value="UBCc_UBE2O"/>
    <property type="match status" value="1"/>
</dbReference>
<reference evidence="11" key="1">
    <citation type="submission" date="2015-06" db="UniProtKB">
        <authorList>
            <consortium name="EnsemblPlants"/>
        </authorList>
    </citation>
    <scope>IDENTIFICATION</scope>
</reference>
<protein>
    <recommendedName>
        <fullName evidence="4">RING-type E3 ubiquitin transferase</fullName>
        <ecNumber evidence="4">2.3.2.27</ecNumber>
    </recommendedName>
</protein>
<proteinExistence type="predicted"/>
<comment type="subcellular location">
    <subcellularLocation>
        <location evidence="2">Endomembrane system</location>
        <topology evidence="2">Multi-pass membrane protein</topology>
    </subcellularLocation>
</comment>
<dbReference type="SUPFAM" id="SSF54495">
    <property type="entry name" value="UBC-like"/>
    <property type="match status" value="1"/>
</dbReference>